<dbReference type="OrthoDB" id="5244664at2"/>
<dbReference type="AlphaFoldDB" id="A0A2T4UBU6"/>
<accession>A0A2T4UBU6</accession>
<reference evidence="1 2" key="1">
    <citation type="submission" date="2018-03" db="EMBL/GenBank/DDBJ databases">
        <title>Aquarubrobacter algicola gen. nov., sp. nov., a novel actinobacterium isolated from shallow eutrophic lake during the end of cyanobacterial harmful algal blooms.</title>
        <authorList>
            <person name="Chun S.J."/>
        </authorList>
    </citation>
    <scope>NUCLEOTIDE SEQUENCE [LARGE SCALE GENOMIC DNA]</scope>
    <source>
        <strain evidence="1 2">Seoho-28</strain>
    </source>
</reference>
<organism evidence="1 2">
    <name type="scientific">Paraconexibacter algicola</name>
    <dbReference type="NCBI Taxonomy" id="2133960"/>
    <lineage>
        <taxon>Bacteria</taxon>
        <taxon>Bacillati</taxon>
        <taxon>Actinomycetota</taxon>
        <taxon>Thermoleophilia</taxon>
        <taxon>Solirubrobacterales</taxon>
        <taxon>Paraconexibacteraceae</taxon>
        <taxon>Paraconexibacter</taxon>
    </lineage>
</organism>
<gene>
    <name evidence="1" type="ORF">C7Y72_21720</name>
</gene>
<dbReference type="EMBL" id="PYYB01000005">
    <property type="protein sequence ID" value="PTL54356.1"/>
    <property type="molecule type" value="Genomic_DNA"/>
</dbReference>
<sequence>MPDPTLADDDFAASLTDSSLYSIGAYFCDRHPELVEDVLAQSVDIEQQGLRAWATTEGTSVETAFQTLVTGLAVRYFSAVAGGG</sequence>
<keyword evidence="2" id="KW-1185">Reference proteome</keyword>
<dbReference type="RefSeq" id="WP_107571298.1">
    <property type="nucleotide sequence ID" value="NZ_PYYB01000005.1"/>
</dbReference>
<evidence type="ECO:0000313" key="1">
    <source>
        <dbReference type="EMBL" id="PTL54356.1"/>
    </source>
</evidence>
<dbReference type="Proteomes" id="UP000240739">
    <property type="component" value="Unassembled WGS sequence"/>
</dbReference>
<proteinExistence type="predicted"/>
<comment type="caution">
    <text evidence="1">The sequence shown here is derived from an EMBL/GenBank/DDBJ whole genome shotgun (WGS) entry which is preliminary data.</text>
</comment>
<name>A0A2T4UBU6_9ACTN</name>
<evidence type="ECO:0000313" key="2">
    <source>
        <dbReference type="Proteomes" id="UP000240739"/>
    </source>
</evidence>
<protein>
    <submittedName>
        <fullName evidence="1">Uncharacterized protein</fullName>
    </submittedName>
</protein>